<protein>
    <recommendedName>
        <fullName evidence="3">NWD NACHT-NTPase N-terminal domain-containing protein</fullName>
    </recommendedName>
</protein>
<feature type="compositionally biased region" description="Basic and acidic residues" evidence="1">
    <location>
        <begin position="23"/>
        <end position="32"/>
    </location>
</feature>
<dbReference type="PANTHER" id="PTHR10039">
    <property type="entry name" value="AMELOGENIN"/>
    <property type="match status" value="1"/>
</dbReference>
<dbReference type="Proteomes" id="UP000325434">
    <property type="component" value="Unassembled WGS sequence"/>
</dbReference>
<dbReference type="VEuPathDB" id="FungiDB:F9C07_2244636"/>
<dbReference type="VEuPathDB" id="FungiDB:AFLA_011747"/>
<feature type="region of interest" description="Disordered" evidence="1">
    <location>
        <begin position="19"/>
        <end position="54"/>
    </location>
</feature>
<feature type="region of interest" description="Disordered" evidence="1">
    <location>
        <begin position="76"/>
        <end position="108"/>
    </location>
</feature>
<reference evidence="2" key="1">
    <citation type="submission" date="2019-04" db="EMBL/GenBank/DDBJ databases">
        <title>Friends and foes A comparative genomics study of 23 Aspergillus species from section Flavi.</title>
        <authorList>
            <consortium name="DOE Joint Genome Institute"/>
            <person name="Kjaerbolling I."/>
            <person name="Vesth T."/>
            <person name="Frisvad J.C."/>
            <person name="Nybo J.L."/>
            <person name="Theobald S."/>
            <person name="Kildgaard S."/>
            <person name="Isbrandt T."/>
            <person name="Kuo A."/>
            <person name="Sato A."/>
            <person name="Lyhne E.K."/>
            <person name="Kogle M.E."/>
            <person name="Wiebenga A."/>
            <person name="Kun R.S."/>
            <person name="Lubbers R.J."/>
            <person name="Makela M.R."/>
            <person name="Barry K."/>
            <person name="Chovatia M."/>
            <person name="Clum A."/>
            <person name="Daum C."/>
            <person name="Haridas S."/>
            <person name="He G."/>
            <person name="LaButti K."/>
            <person name="Lipzen A."/>
            <person name="Mondo S."/>
            <person name="Riley R."/>
            <person name="Salamov A."/>
            <person name="Simmons B.A."/>
            <person name="Magnuson J.K."/>
            <person name="Henrissat B."/>
            <person name="Mortensen U.H."/>
            <person name="Larsen T.O."/>
            <person name="Devries R.P."/>
            <person name="Grigoriev I.V."/>
            <person name="Machida M."/>
            <person name="Baker S.E."/>
            <person name="Andersen M.R."/>
        </authorList>
    </citation>
    <scope>NUCLEOTIDE SEQUENCE [LARGE SCALE GENOMIC DNA]</scope>
    <source>
        <strain evidence="2">CBS 121.62</strain>
    </source>
</reference>
<proteinExistence type="predicted"/>
<evidence type="ECO:0008006" key="3">
    <source>
        <dbReference type="Google" id="ProtNLM"/>
    </source>
</evidence>
<evidence type="ECO:0000313" key="2">
    <source>
        <dbReference type="EMBL" id="KAB8242511.1"/>
    </source>
</evidence>
<gene>
    <name evidence="2" type="ORF">BDV35DRAFT_400087</name>
</gene>
<sequence length="513" mass="57968">MEQSKVTCFTRMRSKVHHICNRKGKEKEKQESELPSSLAPAIVDPQEQADSEPAVKPPIIEVQSIGEASASGAILDESTLPEPLSLQTCGEDDNREQIKPETPERPQNAKRDLWHEAYVRLAPELQENLKSLGFDQQSPEPVKQRIEGVLAEAKRQRDKCEEKDWIIKVGDHEIKVRDTAVQIIGWVTKIGDLAVGFAQPAEGPWSVIKLLLGGIEVYDKEKGALLSIVENVTRVIYSGQIYKSIYKLDKAGVEPTSRLYDVLVELYNFILELVIKSTDVSSNTAVQFLKSVFDPKKASDMLCTLRDHESRLADAVRVCEATAQANLDSLLRIQLEDAHMALVGVTHRIENVVQRMDDQERDKLLSWISDIKYGNHHDHVVERRTPETGTWLIRHETFREWRDTASSGILWLRGYHALDEVAVNERRQLIRVLDELVSQSTSTVKVFIASRPDGDISFQFASKLNVQIRAADNMEDIDKFVTNKLEEITALADLPSYLKIDIRKALLSGCDNM</sequence>
<organism evidence="2">
    <name type="scientific">Aspergillus flavus</name>
    <dbReference type="NCBI Taxonomy" id="5059"/>
    <lineage>
        <taxon>Eukaryota</taxon>
        <taxon>Fungi</taxon>
        <taxon>Dikarya</taxon>
        <taxon>Ascomycota</taxon>
        <taxon>Pezizomycotina</taxon>
        <taxon>Eurotiomycetes</taxon>
        <taxon>Eurotiomycetidae</taxon>
        <taxon>Eurotiales</taxon>
        <taxon>Aspergillaceae</taxon>
        <taxon>Aspergillus</taxon>
        <taxon>Aspergillus subgen. Circumdati</taxon>
    </lineage>
</organism>
<dbReference type="EMBL" id="ML734662">
    <property type="protein sequence ID" value="KAB8242511.1"/>
    <property type="molecule type" value="Genomic_DNA"/>
</dbReference>
<accession>A0A5N6GJD8</accession>
<feature type="compositionally biased region" description="Basic and acidic residues" evidence="1">
    <location>
        <begin position="95"/>
        <end position="108"/>
    </location>
</feature>
<name>A0A5N6GJD8_ASPFL</name>
<dbReference type="AlphaFoldDB" id="A0A5N6GJD8"/>
<evidence type="ECO:0000256" key="1">
    <source>
        <dbReference type="SAM" id="MobiDB-lite"/>
    </source>
</evidence>